<dbReference type="AlphaFoldDB" id="A0A1B5KTA7"/>
<gene>
    <name evidence="2" type="ORF">UVI_02025440</name>
</gene>
<sequence>MTLQDPFRDTNVARTEVEDYIRCRLHGFYFDPRDSILPTKHEDEGLFQHLSLKTSKGSSTKHVSSFIWRALFHCVTAWDVLESKGSATFWTRVSCELAAGSIQVTPMILRDLVTVLIKARHRYIIRQRGIYPDFNLQDDISGSSDSPAQRILERVEALEDPVSFSGDVFRIPLCSSREEADLRRRLTTFGPVKQISRKSFQLHTSAPQKLYPISELARGPKTSNLLGLFDQMVRPSFPERIAKATKDPECTPGKRRSIQTPKSAPECRVDGGRKRRSQCSPGSPLQKKPCVSRRRDPARQNVTVEGASAASQTAASQTTAYAGAKTGPGLQRPPTISTQRLQ</sequence>
<proteinExistence type="predicted"/>
<dbReference type="Proteomes" id="UP000054053">
    <property type="component" value="Unassembled WGS sequence"/>
</dbReference>
<organism evidence="2 3">
    <name type="scientific">Ustilaginoidea virens</name>
    <name type="common">Rice false smut fungus</name>
    <name type="synonym">Villosiclava virens</name>
    <dbReference type="NCBI Taxonomy" id="1159556"/>
    <lineage>
        <taxon>Eukaryota</taxon>
        <taxon>Fungi</taxon>
        <taxon>Dikarya</taxon>
        <taxon>Ascomycota</taxon>
        <taxon>Pezizomycotina</taxon>
        <taxon>Sordariomycetes</taxon>
        <taxon>Hypocreomycetidae</taxon>
        <taxon>Hypocreales</taxon>
        <taxon>Clavicipitaceae</taxon>
        <taxon>Ustilaginoidea</taxon>
    </lineage>
</organism>
<dbReference type="EMBL" id="BBTG02000010">
    <property type="protein sequence ID" value="GAO13192.1"/>
    <property type="molecule type" value="Genomic_DNA"/>
</dbReference>
<evidence type="ECO:0000313" key="2">
    <source>
        <dbReference type="EMBL" id="GAO13192.1"/>
    </source>
</evidence>
<protein>
    <submittedName>
        <fullName evidence="2">Uncharacterized protein</fullName>
    </submittedName>
</protein>
<comment type="caution">
    <text evidence="2">The sequence shown here is derived from an EMBL/GenBank/DDBJ whole genome shotgun (WGS) entry which is preliminary data.</text>
</comment>
<name>A0A1B5KTA7_USTVR</name>
<evidence type="ECO:0000256" key="1">
    <source>
        <dbReference type="SAM" id="MobiDB-lite"/>
    </source>
</evidence>
<feature type="region of interest" description="Disordered" evidence="1">
    <location>
        <begin position="243"/>
        <end position="342"/>
    </location>
</feature>
<accession>A0A1B5KTA7</accession>
<reference evidence="3" key="1">
    <citation type="journal article" date="2016" name="Genome Announc.">
        <title>Genome sequence of Ustilaginoidea virens IPU010, a rice pathogenic fungus causing false smut.</title>
        <authorList>
            <person name="Kumagai T."/>
            <person name="Ishii T."/>
            <person name="Terai G."/>
            <person name="Umemura M."/>
            <person name="Machida M."/>
            <person name="Asai K."/>
        </authorList>
    </citation>
    <scope>NUCLEOTIDE SEQUENCE [LARGE SCALE GENOMIC DNA]</scope>
    <source>
        <strain evidence="3">IPU010</strain>
    </source>
</reference>
<feature type="compositionally biased region" description="Low complexity" evidence="1">
    <location>
        <begin position="306"/>
        <end position="324"/>
    </location>
</feature>
<evidence type="ECO:0000313" key="3">
    <source>
        <dbReference type="Proteomes" id="UP000054053"/>
    </source>
</evidence>